<accession>A0A1I3C519</accession>
<evidence type="ECO:0000256" key="1">
    <source>
        <dbReference type="ARBA" id="ARBA00005513"/>
    </source>
</evidence>
<evidence type="ECO:0000256" key="10">
    <source>
        <dbReference type="ARBA" id="ARBA00023310"/>
    </source>
</evidence>
<keyword evidence="7 13" id="KW-1133">Transmembrane helix</keyword>
<keyword evidence="15" id="KW-0175">Coiled coil</keyword>
<keyword evidence="2 13" id="KW-0813">Transport</keyword>
<comment type="similarity">
    <text evidence="1 13 14">Belongs to the ATPase B chain family.</text>
</comment>
<feature type="coiled-coil region" evidence="15">
    <location>
        <begin position="46"/>
        <end position="146"/>
    </location>
</feature>
<keyword evidence="10 13" id="KW-0066">ATP synthesis</keyword>
<feature type="transmembrane region" description="Helical" evidence="13">
    <location>
        <begin position="6"/>
        <end position="30"/>
    </location>
</feature>
<dbReference type="InterPro" id="IPR028987">
    <property type="entry name" value="ATP_synth_B-like_membr_sf"/>
</dbReference>
<sequence length="172" mass="19324">MMNLMLLGAVSSAGDTLFVLISFLILLLLLKKFAWQPLTAVMQERANRVASDIDNAEEAKKNANALVAEQQSRLKEAKNESSQIIDQARQASLKIEKEMMTESRAEVARMKEQAKDEIEVERQKTLANAKNEISLLSVQLAEQLIKKELTDKGHAQLIDDFIERLGDSNELK</sequence>
<dbReference type="NCBIfam" id="TIGR01144">
    <property type="entry name" value="ATP_synt_b"/>
    <property type="match status" value="1"/>
</dbReference>
<dbReference type="AlphaFoldDB" id="A0A1I3C519"/>
<dbReference type="InterPro" id="IPR050059">
    <property type="entry name" value="ATP_synthase_B_chain"/>
</dbReference>
<dbReference type="RefSeq" id="WP_052181854.1">
    <property type="nucleotide sequence ID" value="NZ_FOQE01000013.1"/>
</dbReference>
<evidence type="ECO:0000256" key="11">
    <source>
        <dbReference type="ARBA" id="ARBA00025198"/>
    </source>
</evidence>
<evidence type="ECO:0000313" key="17">
    <source>
        <dbReference type="Proteomes" id="UP000198668"/>
    </source>
</evidence>
<dbReference type="GO" id="GO:0046933">
    <property type="term" value="F:proton-transporting ATP synthase activity, rotational mechanism"/>
    <property type="evidence" value="ECO:0007669"/>
    <property type="project" value="UniProtKB-UniRule"/>
</dbReference>
<keyword evidence="17" id="KW-1185">Reference proteome</keyword>
<evidence type="ECO:0000256" key="3">
    <source>
        <dbReference type="ARBA" id="ARBA00022475"/>
    </source>
</evidence>
<protein>
    <recommendedName>
        <fullName evidence="13">ATP synthase subunit b</fullName>
    </recommendedName>
    <alternativeName>
        <fullName evidence="13">ATP synthase F(0) sector subunit b</fullName>
    </alternativeName>
    <alternativeName>
        <fullName evidence="13">ATPase subunit I</fullName>
    </alternativeName>
    <alternativeName>
        <fullName evidence="13">F-type ATPase subunit b</fullName>
        <shortName evidence="13">F-ATPase subunit b</shortName>
    </alternativeName>
</protein>
<dbReference type="PANTHER" id="PTHR33445">
    <property type="entry name" value="ATP SYNTHASE SUBUNIT B', CHLOROPLASTIC"/>
    <property type="match status" value="1"/>
</dbReference>
<dbReference type="SUPFAM" id="SSF81573">
    <property type="entry name" value="F1F0 ATP synthase subunit B, membrane domain"/>
    <property type="match status" value="1"/>
</dbReference>
<comment type="function">
    <text evidence="11 13">F(1)F(0) ATP synthase produces ATP from ADP in the presence of a proton or sodium gradient. F-type ATPases consist of two structural domains, F(1) containing the extramembraneous catalytic core and F(0) containing the membrane proton channel, linked together by a central stalk and a peripheral stalk. During catalysis, ATP synthesis in the catalytic domain of F(1) is coupled via a rotary mechanism of the central stalk subunits to proton translocation.</text>
</comment>
<evidence type="ECO:0000256" key="7">
    <source>
        <dbReference type="ARBA" id="ARBA00022989"/>
    </source>
</evidence>
<evidence type="ECO:0000256" key="9">
    <source>
        <dbReference type="ARBA" id="ARBA00023136"/>
    </source>
</evidence>
<dbReference type="InterPro" id="IPR002146">
    <property type="entry name" value="ATP_synth_b/b'su_bac/chlpt"/>
</dbReference>
<evidence type="ECO:0000256" key="2">
    <source>
        <dbReference type="ARBA" id="ARBA00022448"/>
    </source>
</evidence>
<keyword evidence="8 13" id="KW-0406">Ion transport</keyword>
<keyword evidence="4 13" id="KW-0138">CF(0)</keyword>
<reference evidence="16 17" key="1">
    <citation type="submission" date="2016-10" db="EMBL/GenBank/DDBJ databases">
        <authorList>
            <person name="de Groot N.N."/>
        </authorList>
    </citation>
    <scope>NUCLEOTIDE SEQUENCE [LARGE SCALE GENOMIC DNA]</scope>
    <source>
        <strain evidence="16 17">DSM 27630</strain>
    </source>
</reference>
<evidence type="ECO:0000256" key="4">
    <source>
        <dbReference type="ARBA" id="ARBA00022547"/>
    </source>
</evidence>
<dbReference type="Proteomes" id="UP000198668">
    <property type="component" value="Unassembled WGS sequence"/>
</dbReference>
<dbReference type="GO" id="GO:0012505">
    <property type="term" value="C:endomembrane system"/>
    <property type="evidence" value="ECO:0007669"/>
    <property type="project" value="UniProtKB-SubCell"/>
</dbReference>
<dbReference type="GO" id="GO:0046961">
    <property type="term" value="F:proton-transporting ATPase activity, rotational mechanism"/>
    <property type="evidence" value="ECO:0007669"/>
    <property type="project" value="TreeGrafter"/>
</dbReference>
<evidence type="ECO:0000256" key="6">
    <source>
        <dbReference type="ARBA" id="ARBA00022781"/>
    </source>
</evidence>
<gene>
    <name evidence="13" type="primary">atpF</name>
    <name evidence="16" type="ORF">SAMN04489868_11340</name>
</gene>
<proteinExistence type="inferred from homology"/>
<dbReference type="HAMAP" id="MF_01398">
    <property type="entry name" value="ATP_synth_b_bprime"/>
    <property type="match status" value="1"/>
</dbReference>
<dbReference type="CDD" id="cd06503">
    <property type="entry name" value="ATP-synt_Fo_b"/>
    <property type="match status" value="1"/>
</dbReference>
<keyword evidence="3 13" id="KW-1003">Cell membrane</keyword>
<comment type="subcellular location">
    <subcellularLocation>
        <location evidence="13">Cell membrane</location>
        <topology evidence="13">Single-pass membrane protein</topology>
    </subcellularLocation>
    <subcellularLocation>
        <location evidence="12">Endomembrane system</location>
        <topology evidence="12">Single-pass membrane protein</topology>
    </subcellularLocation>
</comment>
<keyword evidence="9 13" id="KW-0472">Membrane</keyword>
<organism evidence="16 17">
    <name type="scientific">Pisciglobus halotolerans</name>
    <dbReference type="NCBI Taxonomy" id="745365"/>
    <lineage>
        <taxon>Bacteria</taxon>
        <taxon>Bacillati</taxon>
        <taxon>Bacillota</taxon>
        <taxon>Bacilli</taxon>
        <taxon>Lactobacillales</taxon>
        <taxon>Carnobacteriaceae</taxon>
    </lineage>
</organism>
<dbReference type="EMBL" id="FOQE01000013">
    <property type="protein sequence ID" value="SFH69632.1"/>
    <property type="molecule type" value="Genomic_DNA"/>
</dbReference>
<dbReference type="Gene3D" id="1.20.5.620">
    <property type="entry name" value="F1F0 ATP synthase subunit B, membrane domain"/>
    <property type="match status" value="1"/>
</dbReference>
<evidence type="ECO:0000256" key="12">
    <source>
        <dbReference type="ARBA" id="ARBA00037847"/>
    </source>
</evidence>
<evidence type="ECO:0000256" key="13">
    <source>
        <dbReference type="HAMAP-Rule" id="MF_01398"/>
    </source>
</evidence>
<keyword evidence="5 13" id="KW-0812">Transmembrane</keyword>
<comment type="function">
    <text evidence="13">Component of the F(0) channel, it forms part of the peripheral stalk, linking F(1) to F(0).</text>
</comment>
<evidence type="ECO:0000256" key="5">
    <source>
        <dbReference type="ARBA" id="ARBA00022692"/>
    </source>
</evidence>
<name>A0A1I3C519_9LACT</name>
<evidence type="ECO:0000256" key="15">
    <source>
        <dbReference type="SAM" id="Coils"/>
    </source>
</evidence>
<dbReference type="Pfam" id="PF00430">
    <property type="entry name" value="ATP-synt_B"/>
    <property type="match status" value="1"/>
</dbReference>
<dbReference type="GO" id="GO:0045259">
    <property type="term" value="C:proton-transporting ATP synthase complex"/>
    <property type="evidence" value="ECO:0007669"/>
    <property type="project" value="UniProtKB-KW"/>
</dbReference>
<keyword evidence="6 13" id="KW-0375">Hydrogen ion transport</keyword>
<evidence type="ECO:0000313" key="16">
    <source>
        <dbReference type="EMBL" id="SFH69632.1"/>
    </source>
</evidence>
<comment type="subunit">
    <text evidence="13">F-type ATPases have 2 components, F(1) - the catalytic core - and F(0) - the membrane proton channel. F(1) has five subunits: alpha(3), beta(3), gamma(1), delta(1), epsilon(1). F(0) has three main subunits: a(1), b(2) and c(10-14). The alpha and beta chains form an alternating ring which encloses part of the gamma chain. F(1) is attached to F(0) by a central stalk formed by the gamma and epsilon chains, while a peripheral stalk is formed by the delta and b chains.</text>
</comment>
<dbReference type="PANTHER" id="PTHR33445:SF1">
    <property type="entry name" value="ATP SYNTHASE SUBUNIT B"/>
    <property type="match status" value="1"/>
</dbReference>
<evidence type="ECO:0000256" key="14">
    <source>
        <dbReference type="RuleBase" id="RU003848"/>
    </source>
</evidence>
<dbReference type="GO" id="GO:0005886">
    <property type="term" value="C:plasma membrane"/>
    <property type="evidence" value="ECO:0007669"/>
    <property type="project" value="UniProtKB-SubCell"/>
</dbReference>
<dbReference type="InterPro" id="IPR005864">
    <property type="entry name" value="ATP_synth_F0_bsu_bac"/>
</dbReference>
<evidence type="ECO:0000256" key="8">
    <source>
        <dbReference type="ARBA" id="ARBA00023065"/>
    </source>
</evidence>